<evidence type="ECO:0000313" key="3">
    <source>
        <dbReference type="Proteomes" id="UP000704712"/>
    </source>
</evidence>
<reference evidence="2" key="1">
    <citation type="submission" date="2020-03" db="EMBL/GenBank/DDBJ databases">
        <title>Hybrid Assembly of Korean Phytophthora infestans isolates.</title>
        <authorList>
            <person name="Prokchorchik M."/>
            <person name="Lee Y."/>
            <person name="Seo J."/>
            <person name="Cho J.-H."/>
            <person name="Park Y.-E."/>
            <person name="Jang D.-C."/>
            <person name="Im J.-S."/>
            <person name="Choi J.-G."/>
            <person name="Park H.-J."/>
            <person name="Lee G.-B."/>
            <person name="Lee Y.-G."/>
            <person name="Hong S.-Y."/>
            <person name="Cho K."/>
            <person name="Sohn K.H."/>
        </authorList>
    </citation>
    <scope>NUCLEOTIDE SEQUENCE</scope>
    <source>
        <strain evidence="2">KR_2_A2</strain>
    </source>
</reference>
<name>A0A8S9TY27_PHYIN</name>
<gene>
    <name evidence="2" type="ORF">GN958_ATG18366</name>
</gene>
<dbReference type="EMBL" id="JAACNO010002549">
    <property type="protein sequence ID" value="KAF4132442.1"/>
    <property type="molecule type" value="Genomic_DNA"/>
</dbReference>
<evidence type="ECO:0000313" key="2">
    <source>
        <dbReference type="EMBL" id="KAF4132442.1"/>
    </source>
</evidence>
<evidence type="ECO:0000256" key="1">
    <source>
        <dbReference type="SAM" id="MobiDB-lite"/>
    </source>
</evidence>
<feature type="compositionally biased region" description="Basic and acidic residues" evidence="1">
    <location>
        <begin position="56"/>
        <end position="84"/>
    </location>
</feature>
<feature type="region of interest" description="Disordered" evidence="1">
    <location>
        <begin position="18"/>
        <end position="84"/>
    </location>
</feature>
<organism evidence="2 3">
    <name type="scientific">Phytophthora infestans</name>
    <name type="common">Potato late blight agent</name>
    <name type="synonym">Botrytis infestans</name>
    <dbReference type="NCBI Taxonomy" id="4787"/>
    <lineage>
        <taxon>Eukaryota</taxon>
        <taxon>Sar</taxon>
        <taxon>Stramenopiles</taxon>
        <taxon>Oomycota</taxon>
        <taxon>Peronosporomycetes</taxon>
        <taxon>Peronosporales</taxon>
        <taxon>Peronosporaceae</taxon>
        <taxon>Phytophthora</taxon>
    </lineage>
</organism>
<accession>A0A8S9TY27</accession>
<dbReference type="AlphaFoldDB" id="A0A8S9TY27"/>
<protein>
    <submittedName>
        <fullName evidence="2">Uncharacterized protein</fullName>
    </submittedName>
</protein>
<comment type="caution">
    <text evidence="2">The sequence shown here is derived from an EMBL/GenBank/DDBJ whole genome shotgun (WGS) entry which is preliminary data.</text>
</comment>
<dbReference type="Proteomes" id="UP000704712">
    <property type="component" value="Unassembled WGS sequence"/>
</dbReference>
<sequence length="84" mass="9481">MAWSTEDLPEECTLARSQLQRGEHATKGWKEPNGHNGRTVRTEILDGEPSRPVALDGKKSKEVSTSEFAKDETSRLRSVTRDER</sequence>
<feature type="compositionally biased region" description="Basic and acidic residues" evidence="1">
    <location>
        <begin position="21"/>
        <end position="33"/>
    </location>
</feature>
<proteinExistence type="predicted"/>